<dbReference type="Gene3D" id="3.40.710.10">
    <property type="entry name" value="DD-peptidase/beta-lactamase superfamily"/>
    <property type="match status" value="1"/>
</dbReference>
<comment type="similarity">
    <text evidence="1">Belongs to the peptidase S12 family.</text>
</comment>
<dbReference type="InterPro" id="IPR001466">
    <property type="entry name" value="Beta-lactam-related"/>
</dbReference>
<dbReference type="Proteomes" id="UP000053477">
    <property type="component" value="Unassembled WGS sequence"/>
</dbReference>
<dbReference type="OrthoDB" id="5946976at2759"/>
<evidence type="ECO:0000259" key="3">
    <source>
        <dbReference type="Pfam" id="PF00144"/>
    </source>
</evidence>
<keyword evidence="5" id="KW-1185">Reference proteome</keyword>
<dbReference type="InParanoid" id="A0A0H2RPL1"/>
<dbReference type="PANTHER" id="PTHR46825">
    <property type="entry name" value="D-ALANYL-D-ALANINE-CARBOXYPEPTIDASE/ENDOPEPTIDASE AMPH"/>
    <property type="match status" value="1"/>
</dbReference>
<reference evidence="4 5" key="1">
    <citation type="submission" date="2015-04" db="EMBL/GenBank/DDBJ databases">
        <title>Complete genome sequence of Schizopora paradoxa KUC8140, a cosmopolitan wood degrader in East Asia.</title>
        <authorList>
            <consortium name="DOE Joint Genome Institute"/>
            <person name="Min B."/>
            <person name="Park H."/>
            <person name="Jang Y."/>
            <person name="Kim J.-J."/>
            <person name="Kim K.H."/>
            <person name="Pangilinan J."/>
            <person name="Lipzen A."/>
            <person name="Riley R."/>
            <person name="Grigoriev I.V."/>
            <person name="Spatafora J.W."/>
            <person name="Choi I.-G."/>
        </authorList>
    </citation>
    <scope>NUCLEOTIDE SEQUENCE [LARGE SCALE GENOMIC DNA]</scope>
    <source>
        <strain evidence="4 5">KUC8140</strain>
    </source>
</reference>
<name>A0A0H2RPL1_9AGAM</name>
<feature type="signal peptide" evidence="2">
    <location>
        <begin position="1"/>
        <end position="21"/>
    </location>
</feature>
<gene>
    <name evidence="4" type="ORF">SCHPADRAFT_903795</name>
</gene>
<dbReference type="Pfam" id="PF00144">
    <property type="entry name" value="Beta-lactamase"/>
    <property type="match status" value="1"/>
</dbReference>
<dbReference type="STRING" id="27342.A0A0H2RPL1"/>
<evidence type="ECO:0000313" key="4">
    <source>
        <dbReference type="EMBL" id="KLO13824.1"/>
    </source>
</evidence>
<proteinExistence type="inferred from homology"/>
<dbReference type="AlphaFoldDB" id="A0A0H2RPL1"/>
<accession>A0A0H2RPL1</accession>
<organism evidence="4 5">
    <name type="scientific">Schizopora paradoxa</name>
    <dbReference type="NCBI Taxonomy" id="27342"/>
    <lineage>
        <taxon>Eukaryota</taxon>
        <taxon>Fungi</taxon>
        <taxon>Dikarya</taxon>
        <taxon>Basidiomycota</taxon>
        <taxon>Agaricomycotina</taxon>
        <taxon>Agaricomycetes</taxon>
        <taxon>Hymenochaetales</taxon>
        <taxon>Schizoporaceae</taxon>
        <taxon>Schizopora</taxon>
    </lineage>
</organism>
<evidence type="ECO:0000256" key="2">
    <source>
        <dbReference type="SAM" id="SignalP"/>
    </source>
</evidence>
<dbReference type="EMBL" id="KQ085953">
    <property type="protein sequence ID" value="KLO13824.1"/>
    <property type="molecule type" value="Genomic_DNA"/>
</dbReference>
<protein>
    <submittedName>
        <fullName evidence="4">Beta-lactamase/transpeptidase-like protein</fullName>
    </submittedName>
</protein>
<feature type="domain" description="Beta-lactamase-related" evidence="3">
    <location>
        <begin position="62"/>
        <end position="400"/>
    </location>
</feature>
<feature type="chain" id="PRO_5005202002" evidence="2">
    <location>
        <begin position="22"/>
        <end position="591"/>
    </location>
</feature>
<dbReference type="InterPro" id="IPR050491">
    <property type="entry name" value="AmpC-like"/>
</dbReference>
<evidence type="ECO:0000256" key="1">
    <source>
        <dbReference type="ARBA" id="ARBA00038215"/>
    </source>
</evidence>
<dbReference type="InterPro" id="IPR012338">
    <property type="entry name" value="Beta-lactam/transpept-like"/>
</dbReference>
<dbReference type="PANTHER" id="PTHR46825:SF15">
    <property type="entry name" value="BETA-LACTAMASE-RELATED DOMAIN-CONTAINING PROTEIN"/>
    <property type="match status" value="1"/>
</dbReference>
<sequence>MSLKRWNILLLVSSLSVCATCLSISSNQSPLFQGHSNATGLENDGIQVGKVISDELSTFVKRMTEMWEVKGTTIAVVRPGGEIEFGSWGIKSEDGEKMTPETLLNIASCSKAFLASTMGILMHDFQRGRNQTSLPTVNSFSWSTKVKDVLPDEWELQDCWANEKVDILDILSHRSGMPRHDGSNGPKDTARDVVKRLKYLRPAYEPRQKFAYNNQMFVTGAHIISKYSPMHNYPDFVKERIFTPLGMKSTTFSPKAASDGGNLTQSWTAHSRRIPFAYSDSSVDMIAGAGGIITNVVDLSRWIQVLLNKGVDPISNETIIPRPVFNIVTTAHTLMNGNPRLQESSIVAYGMGWWRRSFKGHEMIQHTGGIPGFSSSVCFFPNDGFGIAILMNSGDKEAVNEAIQLRIAEDVLGLERTRRAENPKTAQPKQPTYNASSPVPFIAYAGTYRNPGYGSVTFCAPSSTSEYCSDVLDAFKVVDNAQSAPLPPDSTVPQLYAKWERFWSTHVRLVHVEETTFKVALTTLFLKGYGTNKKPFETFEMDEYKGEVKFVLDGKGENVEGFGFFGIGDDRRALGDAQGIKESSIAWFEKV</sequence>
<keyword evidence="2" id="KW-0732">Signal</keyword>
<evidence type="ECO:0000313" key="5">
    <source>
        <dbReference type="Proteomes" id="UP000053477"/>
    </source>
</evidence>
<dbReference type="SUPFAM" id="SSF56601">
    <property type="entry name" value="beta-lactamase/transpeptidase-like"/>
    <property type="match status" value="1"/>
</dbReference>